<dbReference type="Proteomes" id="UP000258889">
    <property type="component" value="Chromosome ii"/>
</dbReference>
<name>A0ABN5P0Y0_9LEPT</name>
<sequence>MSICDGQWITTFPVSDSKVTFEVCTPNIVGKLYIGKWKKTFRSFFPTTYFTNESFSFKDIANC</sequence>
<keyword evidence="2" id="KW-1185">Reference proteome</keyword>
<dbReference type="EMBL" id="CP030145">
    <property type="protein sequence ID" value="AXR66395.1"/>
    <property type="molecule type" value="Genomic_DNA"/>
</dbReference>
<proteinExistence type="predicted"/>
<evidence type="ECO:0000313" key="2">
    <source>
        <dbReference type="Proteomes" id="UP000258889"/>
    </source>
</evidence>
<accession>A0ABN5P0Y0</accession>
<evidence type="ECO:0000313" key="1">
    <source>
        <dbReference type="EMBL" id="AXR66395.1"/>
    </source>
</evidence>
<reference evidence="1 2" key="1">
    <citation type="submission" date="2018-09" db="EMBL/GenBank/DDBJ databases">
        <title>Complete Genome sequences of three Leptospira mayottensis isolates obtained from Tenrecid mammals endemic to the Malagasy region.</title>
        <authorList>
            <person name="Cordonin C."/>
            <person name="Toty C."/>
        </authorList>
    </citation>
    <scope>NUCLEOTIDE SEQUENCE [LARGE SCALE GENOMIC DNA]</scope>
    <source>
        <strain evidence="1 2">MDI222</strain>
    </source>
</reference>
<gene>
    <name evidence="1" type="ORF">DQM28_19480</name>
</gene>
<protein>
    <submittedName>
        <fullName evidence="1">Uncharacterized protein</fullName>
    </submittedName>
</protein>
<organism evidence="1 2">
    <name type="scientific">Leptospira mayottensis</name>
    <dbReference type="NCBI Taxonomy" id="1137606"/>
    <lineage>
        <taxon>Bacteria</taxon>
        <taxon>Pseudomonadati</taxon>
        <taxon>Spirochaetota</taxon>
        <taxon>Spirochaetia</taxon>
        <taxon>Leptospirales</taxon>
        <taxon>Leptospiraceae</taxon>
        <taxon>Leptospira</taxon>
    </lineage>
</organism>